<keyword evidence="2" id="KW-1185">Reference proteome</keyword>
<reference evidence="1 2" key="1">
    <citation type="submission" date="2017-09" db="EMBL/GenBank/DDBJ databases">
        <title>The Catabolism of 3,6-Dichlorosalicylic acid is Initiated by the Cytochrome P450 Monooxygenase DsmABC in Rhizorhabdus dicambivorans Ndbn-20.</title>
        <authorList>
            <person name="Na L."/>
        </authorList>
    </citation>
    <scope>NUCLEOTIDE SEQUENCE [LARGE SCALE GENOMIC DNA]</scope>
    <source>
        <strain evidence="1 2">Ndbn-20m</strain>
    </source>
</reference>
<evidence type="ECO:0000313" key="2">
    <source>
        <dbReference type="Proteomes" id="UP000218934"/>
    </source>
</evidence>
<dbReference type="Proteomes" id="UP000218934">
    <property type="component" value="Unassembled WGS sequence"/>
</dbReference>
<dbReference type="NCBIfam" id="TIGR04433">
    <property type="entry name" value="UrcA_uranyl"/>
    <property type="match status" value="1"/>
</dbReference>
<organism evidence="1 2">
    <name type="scientific">Rhizorhabdus dicambivorans</name>
    <dbReference type="NCBI Taxonomy" id="1850238"/>
    <lineage>
        <taxon>Bacteria</taxon>
        <taxon>Pseudomonadati</taxon>
        <taxon>Pseudomonadota</taxon>
        <taxon>Alphaproteobacteria</taxon>
        <taxon>Sphingomonadales</taxon>
        <taxon>Sphingomonadaceae</taxon>
        <taxon>Rhizorhabdus</taxon>
    </lineage>
</organism>
<proteinExistence type="predicted"/>
<name>A0A2A4FN59_9SPHN</name>
<dbReference type="KEGG" id="rdi:CMV14_05980"/>
<sequence>MIRIPGLGPPNNVTILFQSRSSLGHPTRPIRSFSTLLAHLRVVRRLLMGVRRPKSPLVEGRARSVEAPMRVNGSCPRWFPTAARSHAGPPPNRDFTGHGTPLPPGTTGDATMIRSTFILALAAATAMSVPAHAQDATSSTEVRYGDLNLTNADGAAALKARVTRAADKVCGVSSQLSLRSAASAKNCSKIAAAKAMPQVELALAKASTQLAESGRVTVAAH</sequence>
<dbReference type="AlphaFoldDB" id="A0A2A4FN59"/>
<accession>A0A2A4FN59</accession>
<protein>
    <submittedName>
        <fullName evidence="1">UrcA family protein</fullName>
    </submittedName>
</protein>
<dbReference type="InterPro" id="IPR030972">
    <property type="entry name" value="UrcA_uranyl"/>
</dbReference>
<comment type="caution">
    <text evidence="1">The sequence shown here is derived from an EMBL/GenBank/DDBJ whole genome shotgun (WGS) entry which is preliminary data.</text>
</comment>
<gene>
    <name evidence="1" type="ORF">COO09_21635</name>
</gene>
<dbReference type="EMBL" id="NWUF01000033">
    <property type="protein sequence ID" value="PCE40195.1"/>
    <property type="molecule type" value="Genomic_DNA"/>
</dbReference>
<evidence type="ECO:0000313" key="1">
    <source>
        <dbReference type="EMBL" id="PCE40195.1"/>
    </source>
</evidence>